<name>A0A5Q2V6U1_SERPR</name>
<dbReference type="Gene3D" id="1.20.1720.10">
    <property type="entry name" value="Multidrug resistance protein D"/>
    <property type="match status" value="1"/>
</dbReference>
<feature type="transmembrane region" description="Helical" evidence="6">
    <location>
        <begin position="131"/>
        <end position="156"/>
    </location>
</feature>
<keyword evidence="5 6" id="KW-0472">Membrane</keyword>
<feature type="transmembrane region" description="Helical" evidence="6">
    <location>
        <begin position="296"/>
        <end position="315"/>
    </location>
</feature>
<feature type="transmembrane region" description="Helical" evidence="6">
    <location>
        <begin position="240"/>
        <end position="257"/>
    </location>
</feature>
<dbReference type="RefSeq" id="WP_153857552.1">
    <property type="nucleotide sequence ID" value="NZ_CP045913.1"/>
</dbReference>
<dbReference type="EMBL" id="CP045913">
    <property type="protein sequence ID" value="QGH59914.1"/>
    <property type="molecule type" value="Genomic_DNA"/>
</dbReference>
<evidence type="ECO:0000313" key="9">
    <source>
        <dbReference type="EMBL" id="QGH59914.1"/>
    </source>
</evidence>
<dbReference type="Pfam" id="PF07690">
    <property type="entry name" value="MFS_1"/>
    <property type="match status" value="1"/>
</dbReference>
<dbReference type="InterPro" id="IPR036259">
    <property type="entry name" value="MFS_trans_sf"/>
</dbReference>
<dbReference type="PANTHER" id="PTHR43124:SF3">
    <property type="entry name" value="CHLORAMPHENICOL EFFLUX PUMP RV0191"/>
    <property type="match status" value="1"/>
</dbReference>
<dbReference type="PROSITE" id="PS50850">
    <property type="entry name" value="MFS"/>
    <property type="match status" value="1"/>
</dbReference>
<feature type="transmembrane region" description="Helical" evidence="6">
    <location>
        <begin position="97"/>
        <end position="119"/>
    </location>
</feature>
<evidence type="ECO:0000256" key="3">
    <source>
        <dbReference type="ARBA" id="ARBA00022692"/>
    </source>
</evidence>
<keyword evidence="2" id="KW-1003">Cell membrane</keyword>
<feature type="transmembrane region" description="Helical" evidence="6">
    <location>
        <begin position="269"/>
        <end position="290"/>
    </location>
</feature>
<reference evidence="9 10" key="1">
    <citation type="submission" date="2019-11" db="EMBL/GenBank/DDBJ databases">
        <title>The Phosphoenolpyruvate Phosphotransferase System Regulates Serratia proteamaculans 336X Biofilm Formation and Wheat Roots colonization.</title>
        <authorList>
            <person name="Liu F."/>
        </authorList>
    </citation>
    <scope>NUCLEOTIDE SEQUENCE [LARGE SCALE GENOMIC DNA]</scope>
    <source>
        <strain evidence="9 10">336X</strain>
    </source>
</reference>
<evidence type="ECO:0000256" key="4">
    <source>
        <dbReference type="ARBA" id="ARBA00022989"/>
    </source>
</evidence>
<feature type="domain" description="Major facilitator superfamily (MFS) profile" evidence="8">
    <location>
        <begin position="6"/>
        <end position="344"/>
    </location>
</feature>
<comment type="subcellular location">
    <subcellularLocation>
        <location evidence="1">Cell membrane</location>
        <topology evidence="1">Multi-pass membrane protein</topology>
    </subcellularLocation>
</comment>
<dbReference type="InterPro" id="IPR011701">
    <property type="entry name" value="MFS"/>
</dbReference>
<dbReference type="GO" id="GO:0005886">
    <property type="term" value="C:plasma membrane"/>
    <property type="evidence" value="ECO:0007669"/>
    <property type="project" value="UniProtKB-SubCell"/>
</dbReference>
<feature type="chain" id="PRO_5024312049" evidence="7">
    <location>
        <begin position="20"/>
        <end position="344"/>
    </location>
</feature>
<gene>
    <name evidence="9" type="ORF">GHV41_03200</name>
</gene>
<keyword evidence="3 6" id="KW-0812">Transmembrane</keyword>
<proteinExistence type="predicted"/>
<dbReference type="InterPro" id="IPR020846">
    <property type="entry name" value="MFS_dom"/>
</dbReference>
<keyword evidence="4 6" id="KW-1133">Transmembrane helix</keyword>
<evidence type="ECO:0000256" key="2">
    <source>
        <dbReference type="ARBA" id="ARBA00022475"/>
    </source>
</evidence>
<evidence type="ECO:0000256" key="1">
    <source>
        <dbReference type="ARBA" id="ARBA00004651"/>
    </source>
</evidence>
<feature type="signal peptide" evidence="7">
    <location>
        <begin position="1"/>
        <end position="19"/>
    </location>
</feature>
<feature type="transmembrane region" description="Helical" evidence="6">
    <location>
        <begin position="162"/>
        <end position="182"/>
    </location>
</feature>
<evidence type="ECO:0000256" key="6">
    <source>
        <dbReference type="SAM" id="Phobius"/>
    </source>
</evidence>
<accession>A0A5Q2V6U1</accession>
<dbReference type="PRINTS" id="PR01036">
    <property type="entry name" value="TCRTETB"/>
</dbReference>
<organism evidence="9 10">
    <name type="scientific">Serratia proteamaculans</name>
    <dbReference type="NCBI Taxonomy" id="28151"/>
    <lineage>
        <taxon>Bacteria</taxon>
        <taxon>Pseudomonadati</taxon>
        <taxon>Pseudomonadota</taxon>
        <taxon>Gammaproteobacteria</taxon>
        <taxon>Enterobacterales</taxon>
        <taxon>Yersiniaceae</taxon>
        <taxon>Serratia</taxon>
    </lineage>
</organism>
<dbReference type="AlphaFoldDB" id="A0A5Q2V6U1"/>
<dbReference type="InterPro" id="IPR050189">
    <property type="entry name" value="MFS_Efflux_Transporters"/>
</dbReference>
<sequence length="344" mass="36315">MKSTTTFLCLILCAMVSSAGTDLILPAIPQITTTFNTVPEVSQRVLAAYVAGSACGLLLFSRLSDRFSRKVLLMSALFTFSLASMACAYAPDISVLILTRFLQGMAAAAAPVFIPGFILELFDDRRSVRAIGLLGSIQALVPAAAPLLGVILLSFFHWEVSFKLLAVLTILAAGMVMLSGLPEQPRKSSSASSFIQLVLNPTYMRYALSQALTVSGLVTFVFGAPAVITFSMHGTMNDFIIMQMINVGGYVIAANLSPGLAERYGAESIIFLGTLLAMLSGCALTGYSLFEGTDPIAVAVLFAPMGIALGLRGPIGFYRGIVASGDNNTRGAALTVLFTFTITS</sequence>
<evidence type="ECO:0000313" key="10">
    <source>
        <dbReference type="Proteomes" id="UP000381260"/>
    </source>
</evidence>
<feature type="transmembrane region" description="Helical" evidence="6">
    <location>
        <begin position="203"/>
        <end position="228"/>
    </location>
</feature>
<dbReference type="GO" id="GO:0022857">
    <property type="term" value="F:transmembrane transporter activity"/>
    <property type="evidence" value="ECO:0007669"/>
    <property type="project" value="InterPro"/>
</dbReference>
<protein>
    <submittedName>
        <fullName evidence="9">MFS transporter</fullName>
    </submittedName>
</protein>
<feature type="transmembrane region" description="Helical" evidence="6">
    <location>
        <begin position="72"/>
        <end position="91"/>
    </location>
</feature>
<evidence type="ECO:0000256" key="5">
    <source>
        <dbReference type="ARBA" id="ARBA00023136"/>
    </source>
</evidence>
<feature type="transmembrane region" description="Helical" evidence="6">
    <location>
        <begin position="42"/>
        <end position="60"/>
    </location>
</feature>
<dbReference type="PANTHER" id="PTHR43124">
    <property type="entry name" value="PURINE EFFLUX PUMP PBUE"/>
    <property type="match status" value="1"/>
</dbReference>
<keyword evidence="7" id="KW-0732">Signal</keyword>
<dbReference type="SUPFAM" id="SSF103473">
    <property type="entry name" value="MFS general substrate transporter"/>
    <property type="match status" value="1"/>
</dbReference>
<evidence type="ECO:0000259" key="8">
    <source>
        <dbReference type="PROSITE" id="PS50850"/>
    </source>
</evidence>
<dbReference type="Proteomes" id="UP000381260">
    <property type="component" value="Chromosome"/>
</dbReference>
<evidence type="ECO:0000256" key="7">
    <source>
        <dbReference type="SAM" id="SignalP"/>
    </source>
</evidence>